<reference evidence="1" key="1">
    <citation type="submission" date="2018-05" db="EMBL/GenBank/DDBJ databases">
        <authorList>
            <person name="Lanie J.A."/>
            <person name="Ng W.-L."/>
            <person name="Kazmierczak K.M."/>
            <person name="Andrzejewski T.M."/>
            <person name="Davidsen T.M."/>
            <person name="Wayne K.J."/>
            <person name="Tettelin H."/>
            <person name="Glass J.I."/>
            <person name="Rusch D."/>
            <person name="Podicherti R."/>
            <person name="Tsui H.-C.T."/>
            <person name="Winkler M.E."/>
        </authorList>
    </citation>
    <scope>NUCLEOTIDE SEQUENCE</scope>
</reference>
<accession>A0A382JB69</accession>
<evidence type="ECO:0000313" key="1">
    <source>
        <dbReference type="EMBL" id="SVC08845.1"/>
    </source>
</evidence>
<proteinExistence type="predicted"/>
<feature type="non-terminal residue" evidence="1">
    <location>
        <position position="75"/>
    </location>
</feature>
<name>A0A382JB69_9ZZZZ</name>
<protein>
    <submittedName>
        <fullName evidence="1">Uncharacterized protein</fullName>
    </submittedName>
</protein>
<dbReference type="EMBL" id="UINC01072888">
    <property type="protein sequence ID" value="SVC08845.1"/>
    <property type="molecule type" value="Genomic_DNA"/>
</dbReference>
<organism evidence="1">
    <name type="scientific">marine metagenome</name>
    <dbReference type="NCBI Taxonomy" id="408172"/>
    <lineage>
        <taxon>unclassified sequences</taxon>
        <taxon>metagenomes</taxon>
        <taxon>ecological metagenomes</taxon>
    </lineage>
</organism>
<feature type="non-terminal residue" evidence="1">
    <location>
        <position position="1"/>
    </location>
</feature>
<dbReference type="PROSITE" id="PS51257">
    <property type="entry name" value="PROKAR_LIPOPROTEIN"/>
    <property type="match status" value="1"/>
</dbReference>
<dbReference type="AlphaFoldDB" id="A0A382JB69"/>
<sequence>MENKMKNIILLSLLAVFLTSCGSSVQEIQVTTVEVSKTPLNLPNPDPLKLQDVEWIIITKDNANEIFERIKSAGG</sequence>
<gene>
    <name evidence="1" type="ORF">METZ01_LOCUS261699</name>
</gene>